<dbReference type="InParanoid" id="W3WJT6"/>
<evidence type="ECO:0000256" key="2">
    <source>
        <dbReference type="SAM" id="SignalP"/>
    </source>
</evidence>
<dbReference type="OrthoDB" id="3210850at2759"/>
<feature type="signal peptide" evidence="2">
    <location>
        <begin position="1"/>
        <end position="17"/>
    </location>
</feature>
<evidence type="ECO:0000313" key="3">
    <source>
        <dbReference type="EMBL" id="ETS73407.1"/>
    </source>
</evidence>
<feature type="region of interest" description="Disordered" evidence="1">
    <location>
        <begin position="79"/>
        <end position="144"/>
    </location>
</feature>
<feature type="compositionally biased region" description="Gly residues" evidence="1">
    <location>
        <begin position="119"/>
        <end position="143"/>
    </location>
</feature>
<proteinExistence type="predicted"/>
<accession>W3WJT6</accession>
<feature type="chain" id="PRO_5004835055" description="Amino acid permease/ SLC12A domain-containing protein" evidence="2">
    <location>
        <begin position="18"/>
        <end position="243"/>
    </location>
</feature>
<dbReference type="PANTHER" id="PTHR38848:SF3">
    <property type="entry name" value="G-PROTEIN COUPLED RECEPTORS FAMILY 3 PROFILE DOMAIN-CONTAINING PROTEIN"/>
    <property type="match status" value="1"/>
</dbReference>
<protein>
    <recommendedName>
        <fullName evidence="5">Amino acid permease/ SLC12A domain-containing protein</fullName>
    </recommendedName>
</protein>
<evidence type="ECO:0000313" key="4">
    <source>
        <dbReference type="Proteomes" id="UP000030651"/>
    </source>
</evidence>
<dbReference type="GeneID" id="19280025"/>
<dbReference type="RefSeq" id="XP_007841784.1">
    <property type="nucleotide sequence ID" value="XM_007843593.1"/>
</dbReference>
<dbReference type="AlphaFoldDB" id="W3WJT6"/>
<sequence length="243" mass="24947">MVMRTFIGAILTTISSSTNIAVLVGFNGEPGWLCLLCCNCDILFCSIVVHWVTSHDNAATESSTDLKISILTAARHSYRDRPTSGGSLGSRRVGTASGTGTGTGEPADGDRGDYDFPAGGVGRGGGGGGGGGGGRRGGGGGIGIHRSVTTRTEYRPLDEMDVTTYPFRRADASAYWSTELLNCDKANETTPLHHDGGHGSEPAAVVPKIPPIVPGLAAPTGVVETVIVSGKDTPTPFENQGSS</sequence>
<evidence type="ECO:0008006" key="5">
    <source>
        <dbReference type="Google" id="ProtNLM"/>
    </source>
</evidence>
<dbReference type="EMBL" id="KI912122">
    <property type="protein sequence ID" value="ETS73407.1"/>
    <property type="molecule type" value="Genomic_DNA"/>
</dbReference>
<reference evidence="4" key="1">
    <citation type="journal article" date="2015" name="BMC Genomics">
        <title>Genomic and transcriptomic analysis of the endophytic fungus Pestalotiopsis fici reveals its lifestyle and high potential for synthesis of natural products.</title>
        <authorList>
            <person name="Wang X."/>
            <person name="Zhang X."/>
            <person name="Liu L."/>
            <person name="Xiang M."/>
            <person name="Wang W."/>
            <person name="Sun X."/>
            <person name="Che Y."/>
            <person name="Guo L."/>
            <person name="Liu G."/>
            <person name="Guo L."/>
            <person name="Wang C."/>
            <person name="Yin W.B."/>
            <person name="Stadler M."/>
            <person name="Zhang X."/>
            <person name="Liu X."/>
        </authorList>
    </citation>
    <scope>NUCLEOTIDE SEQUENCE [LARGE SCALE GENOMIC DNA]</scope>
    <source>
        <strain evidence="4">W106-1 / CGMCC3.15140</strain>
    </source>
</reference>
<name>W3WJT6_PESFW</name>
<organism evidence="3 4">
    <name type="scientific">Pestalotiopsis fici (strain W106-1 / CGMCC3.15140)</name>
    <dbReference type="NCBI Taxonomy" id="1229662"/>
    <lineage>
        <taxon>Eukaryota</taxon>
        <taxon>Fungi</taxon>
        <taxon>Dikarya</taxon>
        <taxon>Ascomycota</taxon>
        <taxon>Pezizomycotina</taxon>
        <taxon>Sordariomycetes</taxon>
        <taxon>Xylariomycetidae</taxon>
        <taxon>Amphisphaeriales</taxon>
        <taxon>Sporocadaceae</taxon>
        <taxon>Pestalotiopsis</taxon>
    </lineage>
</organism>
<evidence type="ECO:0000256" key="1">
    <source>
        <dbReference type="SAM" id="MobiDB-lite"/>
    </source>
</evidence>
<dbReference type="PANTHER" id="PTHR38848">
    <property type="entry name" value="G-PROTEIN COUPLED RECEPTORS FAMILY 3 PROFILE DOMAIN-CONTAINING PROTEIN"/>
    <property type="match status" value="1"/>
</dbReference>
<dbReference type="KEGG" id="pfy:PFICI_15012"/>
<dbReference type="HOGENOM" id="CLU_1142902_0_0_1"/>
<dbReference type="Proteomes" id="UP000030651">
    <property type="component" value="Unassembled WGS sequence"/>
</dbReference>
<gene>
    <name evidence="3" type="ORF">PFICI_15012</name>
</gene>
<keyword evidence="4" id="KW-1185">Reference proteome</keyword>
<keyword evidence="2" id="KW-0732">Signal</keyword>